<protein>
    <submittedName>
        <fullName evidence="3">ZnF C2H2</fullName>
    </submittedName>
</protein>
<reference evidence="3" key="1">
    <citation type="submission" date="2020-03" db="EMBL/GenBank/DDBJ databases">
        <title>Site-based positive gene gene selection in Geosmithia morbida across the United States reveals a broad range of putative effectors and factors for local host and environmental adapation.</title>
        <authorList>
            <person name="Onufrak A."/>
            <person name="Murdoch R.W."/>
            <person name="Gazis R."/>
            <person name="Huff M."/>
            <person name="Staton M."/>
            <person name="Klingeman W."/>
            <person name="Hadziabdic D."/>
        </authorList>
    </citation>
    <scope>NUCLEOTIDE SEQUENCE</scope>
    <source>
        <strain evidence="3">1262</strain>
    </source>
</reference>
<feature type="compositionally biased region" description="Polar residues" evidence="1">
    <location>
        <begin position="28"/>
        <end position="39"/>
    </location>
</feature>
<dbReference type="InterPro" id="IPR059009">
    <property type="entry name" value="Znf_C2H2_17_1st"/>
</dbReference>
<feature type="compositionally biased region" description="Polar residues" evidence="1">
    <location>
        <begin position="410"/>
        <end position="421"/>
    </location>
</feature>
<dbReference type="SMART" id="SM00355">
    <property type="entry name" value="ZnF_C2H2"/>
    <property type="match status" value="2"/>
</dbReference>
<proteinExistence type="predicted"/>
<dbReference type="Pfam" id="PF26177">
    <property type="entry name" value="zf_C2H2_17_1st"/>
    <property type="match status" value="1"/>
</dbReference>
<feature type="domain" description="C2H2-type" evidence="2">
    <location>
        <begin position="372"/>
        <end position="402"/>
    </location>
</feature>
<dbReference type="OrthoDB" id="5062908at2759"/>
<evidence type="ECO:0000313" key="4">
    <source>
        <dbReference type="Proteomes" id="UP000749293"/>
    </source>
</evidence>
<dbReference type="InterPro" id="IPR059095">
    <property type="entry name" value="Znf_C2H2_17_2nd"/>
</dbReference>
<feature type="compositionally biased region" description="Polar residues" evidence="1">
    <location>
        <begin position="77"/>
        <end position="91"/>
    </location>
</feature>
<dbReference type="GeneID" id="55968352"/>
<feature type="region of interest" description="Disordered" evidence="1">
    <location>
        <begin position="28"/>
        <end position="91"/>
    </location>
</feature>
<dbReference type="AlphaFoldDB" id="A0A9P5D2U7"/>
<feature type="domain" description="C2H2-type" evidence="2">
    <location>
        <begin position="336"/>
        <end position="362"/>
    </location>
</feature>
<accession>A0A9P5D2U7</accession>
<organism evidence="3 4">
    <name type="scientific">Geosmithia morbida</name>
    <dbReference type="NCBI Taxonomy" id="1094350"/>
    <lineage>
        <taxon>Eukaryota</taxon>
        <taxon>Fungi</taxon>
        <taxon>Dikarya</taxon>
        <taxon>Ascomycota</taxon>
        <taxon>Pezizomycotina</taxon>
        <taxon>Sordariomycetes</taxon>
        <taxon>Hypocreomycetidae</taxon>
        <taxon>Hypocreales</taxon>
        <taxon>Bionectriaceae</taxon>
        <taxon>Geosmithia</taxon>
    </lineage>
</organism>
<dbReference type="Proteomes" id="UP000749293">
    <property type="component" value="Unassembled WGS sequence"/>
</dbReference>
<name>A0A9P5D2U7_9HYPO</name>
<dbReference type="InterPro" id="IPR013087">
    <property type="entry name" value="Znf_C2H2_type"/>
</dbReference>
<evidence type="ECO:0000313" key="3">
    <source>
        <dbReference type="EMBL" id="KAF4121160.1"/>
    </source>
</evidence>
<keyword evidence="4" id="KW-1185">Reference proteome</keyword>
<feature type="non-terminal residue" evidence="3">
    <location>
        <position position="1"/>
    </location>
</feature>
<evidence type="ECO:0000259" key="2">
    <source>
        <dbReference type="SMART" id="SM00355"/>
    </source>
</evidence>
<evidence type="ECO:0000256" key="1">
    <source>
        <dbReference type="SAM" id="MobiDB-lite"/>
    </source>
</evidence>
<comment type="caution">
    <text evidence="3">The sequence shown here is derived from an EMBL/GenBank/DDBJ whole genome shotgun (WGS) entry which is preliminary data.</text>
</comment>
<feature type="region of interest" description="Disordered" evidence="1">
    <location>
        <begin position="400"/>
        <end position="458"/>
    </location>
</feature>
<dbReference type="EMBL" id="JAANYQ010000013">
    <property type="protein sequence ID" value="KAF4121160.1"/>
    <property type="molecule type" value="Genomic_DNA"/>
</dbReference>
<dbReference type="Gene3D" id="3.30.160.60">
    <property type="entry name" value="Classic Zinc Finger"/>
    <property type="match status" value="1"/>
</dbReference>
<dbReference type="Pfam" id="PF26176">
    <property type="entry name" value="zf_C2H2_17_2"/>
    <property type="match status" value="1"/>
</dbReference>
<sequence>DYSYAQTTVPHTSGMFCFSQTEPSTDLMNGSSWATSTEGPRNFPDFADSGSSHSGENDEFVVMSGSTTPRGSRLNRTRPNGSWTAAGLSQASVDGHAMSRIDSSRSSGSMLSHSSHSSNLDVAGNASAFRHGSHVTGTMVGADACLLMDPDTTSMSQVYWPTYGLDMENTPLSMPEASPMHVVPSQMQFGPDANLADNTSPGSWANFPVSVTRTSSPATIDETWIHGQGPISPPNSSPELHCQSPSSMDFGNQMNIHGEVNATGIPGLPEGLALASPMSNRRESESARNHDLYKNAKPQEDGLFHCPWEGSASCMHKPEKLKCNYDKYVDSHLKPYRCKDAMCEGAQFSSTACLLRHEREAHGLHGHGDKPFLCHYEGCERGVPGNGFPRQWNLKDHMKRVHNDHGSSGGSPANGLSQQPTKGRKRKTDVSENQAPTSRKASQKNMPVKEPRQTASNKPPLLEQWMASRSRVEEMVRGLSSPTDVRTIQQITDIQHQLAGLTQLAAELGPLGEHHANMMTTG</sequence>
<dbReference type="RefSeq" id="XP_035319812.1">
    <property type="nucleotide sequence ID" value="XM_035464102.1"/>
</dbReference>
<feature type="compositionally biased region" description="Polar residues" evidence="1">
    <location>
        <begin position="431"/>
        <end position="445"/>
    </location>
</feature>
<gene>
    <name evidence="3" type="ORF">GMORB2_2122</name>
</gene>